<reference evidence="2" key="2">
    <citation type="submission" date="2010-04" db="EMBL/GenBank/DDBJ databases">
        <authorList>
            <person name="Buell R."/>
            <person name="Hamilton J."/>
            <person name="Hostetler J."/>
        </authorList>
    </citation>
    <scope>NUCLEOTIDE SEQUENCE [LARGE SCALE GENOMIC DNA]</scope>
    <source>
        <strain evidence="2">DAOM:BR144</strain>
    </source>
</reference>
<dbReference type="VEuPathDB" id="FungiDB:PYU1_G003598"/>
<keyword evidence="2" id="KW-1185">Reference proteome</keyword>
<dbReference type="InParanoid" id="K3WF67"/>
<proteinExistence type="predicted"/>
<evidence type="ECO:0000313" key="1">
    <source>
        <dbReference type="EnsemblProtists" id="PYU1_T003608"/>
    </source>
</evidence>
<organism evidence="1 2">
    <name type="scientific">Globisporangium ultimum (strain ATCC 200006 / CBS 805.95 / DAOM BR144)</name>
    <name type="common">Pythium ultimum</name>
    <dbReference type="NCBI Taxonomy" id="431595"/>
    <lineage>
        <taxon>Eukaryota</taxon>
        <taxon>Sar</taxon>
        <taxon>Stramenopiles</taxon>
        <taxon>Oomycota</taxon>
        <taxon>Peronosporomycetes</taxon>
        <taxon>Pythiales</taxon>
        <taxon>Pythiaceae</taxon>
        <taxon>Globisporangium</taxon>
    </lineage>
</organism>
<dbReference type="AlphaFoldDB" id="K3WF67"/>
<evidence type="ECO:0000313" key="2">
    <source>
        <dbReference type="Proteomes" id="UP000019132"/>
    </source>
</evidence>
<dbReference type="EMBL" id="GL376638">
    <property type="status" value="NOT_ANNOTATED_CDS"/>
    <property type="molecule type" value="Genomic_DNA"/>
</dbReference>
<reference evidence="2" key="1">
    <citation type="journal article" date="2010" name="Genome Biol.">
        <title>Genome sequence of the necrotrophic plant pathogen Pythium ultimum reveals original pathogenicity mechanisms and effector repertoire.</title>
        <authorList>
            <person name="Levesque C.A."/>
            <person name="Brouwer H."/>
            <person name="Cano L."/>
            <person name="Hamilton J.P."/>
            <person name="Holt C."/>
            <person name="Huitema E."/>
            <person name="Raffaele S."/>
            <person name="Robideau G.P."/>
            <person name="Thines M."/>
            <person name="Win J."/>
            <person name="Zerillo M.M."/>
            <person name="Beakes G.W."/>
            <person name="Boore J.L."/>
            <person name="Busam D."/>
            <person name="Dumas B."/>
            <person name="Ferriera S."/>
            <person name="Fuerstenberg S.I."/>
            <person name="Gachon C.M."/>
            <person name="Gaulin E."/>
            <person name="Govers F."/>
            <person name="Grenville-Briggs L."/>
            <person name="Horner N."/>
            <person name="Hostetler J."/>
            <person name="Jiang R.H."/>
            <person name="Johnson J."/>
            <person name="Krajaejun T."/>
            <person name="Lin H."/>
            <person name="Meijer H.J."/>
            <person name="Moore B."/>
            <person name="Morris P."/>
            <person name="Phuntmart V."/>
            <person name="Puiu D."/>
            <person name="Shetty J."/>
            <person name="Stajich J.E."/>
            <person name="Tripathy S."/>
            <person name="Wawra S."/>
            <person name="van West P."/>
            <person name="Whitty B.R."/>
            <person name="Coutinho P.M."/>
            <person name="Henrissat B."/>
            <person name="Martin F."/>
            <person name="Thomas P.D."/>
            <person name="Tyler B.M."/>
            <person name="De Vries R.P."/>
            <person name="Kamoun S."/>
            <person name="Yandell M."/>
            <person name="Tisserat N."/>
            <person name="Buell C.R."/>
        </authorList>
    </citation>
    <scope>NUCLEOTIDE SEQUENCE</scope>
    <source>
        <strain evidence="2">DAOM:BR144</strain>
    </source>
</reference>
<reference evidence="1" key="3">
    <citation type="submission" date="2015-02" db="UniProtKB">
        <authorList>
            <consortium name="EnsemblProtists"/>
        </authorList>
    </citation>
    <scope>IDENTIFICATION</scope>
    <source>
        <strain evidence="1">DAOM BR144</strain>
    </source>
</reference>
<dbReference type="EnsemblProtists" id="PYU1_T003608">
    <property type="protein sequence ID" value="PYU1_T003608"/>
    <property type="gene ID" value="PYU1_G003598"/>
</dbReference>
<dbReference type="Proteomes" id="UP000019132">
    <property type="component" value="Unassembled WGS sequence"/>
</dbReference>
<sequence>MLKPTEYFLCRLGGYRGLPMNAVRGVRFRLPSCSVRKYVRGSLDFVLTLLKRESAWRFRFSTSLRCFGAFLDDV</sequence>
<dbReference type="HOGENOM" id="CLU_2695489_0_0_1"/>
<accession>K3WF67</accession>
<protein>
    <submittedName>
        <fullName evidence="1">Uncharacterized protein</fullName>
    </submittedName>
</protein>
<name>K3WF67_GLOUD</name>